<name>A0A2U1TAG6_9MICO</name>
<dbReference type="AlphaFoldDB" id="A0A2U1TAG6"/>
<protein>
    <submittedName>
        <fullName evidence="1">Uncharacterized protein</fullName>
    </submittedName>
</protein>
<reference evidence="2" key="1">
    <citation type="submission" date="2018-04" db="EMBL/GenBank/DDBJ databases">
        <authorList>
            <person name="Liu S."/>
            <person name="Wang Z."/>
            <person name="Li J."/>
        </authorList>
    </citation>
    <scope>NUCLEOTIDE SEQUENCE [LARGE SCALE GENOMIC DNA]</scope>
    <source>
        <strain evidence="2">622</strain>
    </source>
</reference>
<dbReference type="EMBL" id="QEFB01000018">
    <property type="protein sequence ID" value="PWC04682.1"/>
    <property type="molecule type" value="Genomic_DNA"/>
</dbReference>
<evidence type="ECO:0000313" key="1">
    <source>
        <dbReference type="EMBL" id="PWC04682.1"/>
    </source>
</evidence>
<keyword evidence="2" id="KW-1185">Reference proteome</keyword>
<sequence length="250" mass="26832">MLAAECQRREMMLQTMRPKVQVVSLRSADPARPPLTHRLRRLISSAVLAPLGIAALGAALVGCAEAVPEAVADPRPAVDATAVVSKALGQAQSAAYESQVALLSDGSVTLEDYETSVQSYVACMTERGFVVDGPMLNPADNQLFLMQALDGDISTGASARADTDCRKKHVDLVEHAYRTLTEPRMDSAVAEETRRCLGDAGLEYAGDESNFEDFVPDGVEDEERLTAVSSCVDQSVRKIFPDIPFVALGF</sequence>
<gene>
    <name evidence="1" type="ORF">DF223_14680</name>
</gene>
<dbReference type="Proteomes" id="UP000244962">
    <property type="component" value="Unassembled WGS sequence"/>
</dbReference>
<organism evidence="1 2">
    <name type="scientific">Mycetocola zhujimingii</name>
    <dbReference type="NCBI Taxonomy" id="2079792"/>
    <lineage>
        <taxon>Bacteria</taxon>
        <taxon>Bacillati</taxon>
        <taxon>Actinomycetota</taxon>
        <taxon>Actinomycetes</taxon>
        <taxon>Micrococcales</taxon>
        <taxon>Microbacteriaceae</taxon>
        <taxon>Mycetocola</taxon>
    </lineage>
</organism>
<evidence type="ECO:0000313" key="2">
    <source>
        <dbReference type="Proteomes" id="UP000244962"/>
    </source>
</evidence>
<proteinExistence type="predicted"/>
<accession>A0A2U1TAG6</accession>
<comment type="caution">
    <text evidence="1">The sequence shown here is derived from an EMBL/GenBank/DDBJ whole genome shotgun (WGS) entry which is preliminary data.</text>
</comment>